<keyword evidence="2" id="KW-0479">Metal-binding</keyword>
<dbReference type="PANTHER" id="PTHR46174">
    <property type="entry name" value="CXXC-TYPE ZINC FINGER PROTEIN 1"/>
    <property type="match status" value="1"/>
</dbReference>
<dbReference type="PROSITE" id="PS01359">
    <property type="entry name" value="ZF_PHD_1"/>
    <property type="match status" value="1"/>
</dbReference>
<dbReference type="InterPro" id="IPR019786">
    <property type="entry name" value="Zinc_finger_PHD-type_CS"/>
</dbReference>
<feature type="domain" description="PHD-type" evidence="8">
    <location>
        <begin position="109"/>
        <end position="159"/>
    </location>
</feature>
<evidence type="ECO:0000256" key="4">
    <source>
        <dbReference type="ARBA" id="ARBA00022833"/>
    </source>
</evidence>
<dbReference type="SMART" id="SM00249">
    <property type="entry name" value="PHD"/>
    <property type="match status" value="1"/>
</dbReference>
<keyword evidence="10" id="KW-1185">Reference proteome</keyword>
<dbReference type="AlphaFoldDB" id="A0AAF0AWX1"/>
<accession>A0AAF0AWX1</accession>
<reference evidence="9 10" key="1">
    <citation type="journal article" date="2023" name="G3 (Bethesda)">
        <title>A high-quality reference genome for the fission yeast Schizosaccharomyces osmophilus.</title>
        <authorList>
            <person name="Jia G.S."/>
            <person name="Zhang W.C."/>
            <person name="Liang Y."/>
            <person name="Liu X.H."/>
            <person name="Rhind N."/>
            <person name="Pidoux A."/>
            <person name="Brysch-Herzberg M."/>
            <person name="Du L.L."/>
        </authorList>
    </citation>
    <scope>NUCLEOTIDE SEQUENCE [LARGE SCALE GENOMIC DNA]</scope>
    <source>
        <strain evidence="9 10">CBS 15793</strain>
    </source>
</reference>
<dbReference type="PANTHER" id="PTHR46174:SF1">
    <property type="entry name" value="CXXC-TYPE ZINC FINGER PROTEIN 1"/>
    <property type="match status" value="1"/>
</dbReference>
<dbReference type="GO" id="GO:0048188">
    <property type="term" value="C:Set1C/COMPASS complex"/>
    <property type="evidence" value="ECO:0007669"/>
    <property type="project" value="InterPro"/>
</dbReference>
<evidence type="ECO:0000256" key="1">
    <source>
        <dbReference type="ARBA" id="ARBA00004123"/>
    </source>
</evidence>
<dbReference type="InterPro" id="IPR013083">
    <property type="entry name" value="Znf_RING/FYVE/PHD"/>
</dbReference>
<dbReference type="GO" id="GO:0008270">
    <property type="term" value="F:zinc ion binding"/>
    <property type="evidence" value="ECO:0007669"/>
    <property type="project" value="UniProtKB-KW"/>
</dbReference>
<dbReference type="Proteomes" id="UP001212411">
    <property type="component" value="Chromosome 3"/>
</dbReference>
<dbReference type="PROSITE" id="PS50016">
    <property type="entry name" value="ZF_PHD_2"/>
    <property type="match status" value="1"/>
</dbReference>
<feature type="region of interest" description="Disordered" evidence="7">
    <location>
        <begin position="1"/>
        <end position="102"/>
    </location>
</feature>
<feature type="compositionally biased region" description="Polar residues" evidence="7">
    <location>
        <begin position="1"/>
        <end position="13"/>
    </location>
</feature>
<sequence length="415" mass="47662">MEFSNDVNQNSMNIDEFENVKEEESTLPIATHQNSQEDGKLHIEDGLTPEPSKVKQEEPKSPESSSTETDTELQRLGSTISKKPAGTVTRKGPRRTKPGSSLNADFEGPAYCLCKGPDDGRWMLGCDGCEDWFHGECVNIPESYDELTVQYFCPSCMASGRGVTAWKRKCRLRECSKPAEVSSKYCCHEHGVLFMQSKLKNTTIDPSSLKTLTMVADNFEEFRNVGNQAPSLPETILPENVYAFERSDLESIKRNLVLLNEKIRFTQEKKHFLQLIKDASRILVQEFKEKEGFKKDVCGFDDRLLINDKDLKDLWHSISSEVPITEVKQLQSTSDCVCFQEKRRCLKHGNWQIIFSEDINQEEKDLLHKIKQMETAKQRVIDHQRERAILDVEHEGHPEFHRFQISADKMVELLR</sequence>
<dbReference type="Pfam" id="PF00628">
    <property type="entry name" value="PHD"/>
    <property type="match status" value="1"/>
</dbReference>
<dbReference type="InterPro" id="IPR011011">
    <property type="entry name" value="Znf_FYVE_PHD"/>
</dbReference>
<proteinExistence type="predicted"/>
<dbReference type="GeneID" id="80877683"/>
<evidence type="ECO:0000256" key="3">
    <source>
        <dbReference type="ARBA" id="ARBA00022771"/>
    </source>
</evidence>
<dbReference type="InterPro" id="IPR001965">
    <property type="entry name" value="Znf_PHD"/>
</dbReference>
<keyword evidence="5" id="KW-0539">Nucleus</keyword>
<name>A0AAF0AWX1_9SCHI</name>
<protein>
    <submittedName>
        <fullName evidence="9">Set1C PHD finger subunit Spf1</fullName>
    </submittedName>
</protein>
<evidence type="ECO:0000313" key="9">
    <source>
        <dbReference type="EMBL" id="WBW75226.1"/>
    </source>
</evidence>
<feature type="compositionally biased region" description="Basic and acidic residues" evidence="7">
    <location>
        <begin position="35"/>
        <end position="45"/>
    </location>
</feature>
<dbReference type="RefSeq" id="XP_056039469.1">
    <property type="nucleotide sequence ID" value="XM_056182994.1"/>
</dbReference>
<comment type="subcellular location">
    <subcellularLocation>
        <location evidence="1">Nucleus</location>
    </subcellularLocation>
</comment>
<dbReference type="CDD" id="cd16039">
    <property type="entry name" value="PHD_SPP1"/>
    <property type="match status" value="1"/>
</dbReference>
<dbReference type="InterPro" id="IPR037869">
    <property type="entry name" value="Spp1/CFP1"/>
</dbReference>
<dbReference type="SUPFAM" id="SSF57903">
    <property type="entry name" value="FYVE/PHD zinc finger"/>
    <property type="match status" value="1"/>
</dbReference>
<keyword evidence="3 6" id="KW-0863">Zinc-finger</keyword>
<dbReference type="EMBL" id="CP115613">
    <property type="protein sequence ID" value="WBW75226.1"/>
    <property type="molecule type" value="Genomic_DNA"/>
</dbReference>
<dbReference type="GO" id="GO:0045893">
    <property type="term" value="P:positive regulation of DNA-templated transcription"/>
    <property type="evidence" value="ECO:0007669"/>
    <property type="project" value="TreeGrafter"/>
</dbReference>
<dbReference type="InterPro" id="IPR019787">
    <property type="entry name" value="Znf_PHD-finger"/>
</dbReference>
<evidence type="ECO:0000256" key="6">
    <source>
        <dbReference type="PROSITE-ProRule" id="PRU00146"/>
    </source>
</evidence>
<dbReference type="Gene3D" id="3.30.40.10">
    <property type="entry name" value="Zinc/RING finger domain, C3HC4 (zinc finger)"/>
    <property type="match status" value="1"/>
</dbReference>
<evidence type="ECO:0000256" key="5">
    <source>
        <dbReference type="ARBA" id="ARBA00023242"/>
    </source>
</evidence>
<evidence type="ECO:0000259" key="8">
    <source>
        <dbReference type="PROSITE" id="PS50016"/>
    </source>
</evidence>
<dbReference type="KEGG" id="som:SOMG_04207"/>
<keyword evidence="4" id="KW-0862">Zinc</keyword>
<gene>
    <name evidence="9" type="primary">spf1</name>
    <name evidence="9" type="ORF">SOMG_04207</name>
</gene>
<evidence type="ECO:0000256" key="2">
    <source>
        <dbReference type="ARBA" id="ARBA00022723"/>
    </source>
</evidence>
<organism evidence="9 10">
    <name type="scientific">Schizosaccharomyces osmophilus</name>
    <dbReference type="NCBI Taxonomy" id="2545709"/>
    <lineage>
        <taxon>Eukaryota</taxon>
        <taxon>Fungi</taxon>
        <taxon>Dikarya</taxon>
        <taxon>Ascomycota</taxon>
        <taxon>Taphrinomycotina</taxon>
        <taxon>Schizosaccharomycetes</taxon>
        <taxon>Schizosaccharomycetales</taxon>
        <taxon>Schizosaccharomycetaceae</taxon>
        <taxon>Schizosaccharomyces</taxon>
    </lineage>
</organism>
<evidence type="ECO:0000256" key="7">
    <source>
        <dbReference type="SAM" id="MobiDB-lite"/>
    </source>
</evidence>
<feature type="compositionally biased region" description="Basic and acidic residues" evidence="7">
    <location>
        <begin position="52"/>
        <end position="61"/>
    </location>
</feature>
<evidence type="ECO:0000313" key="10">
    <source>
        <dbReference type="Proteomes" id="UP001212411"/>
    </source>
</evidence>